<evidence type="ECO:0000256" key="1">
    <source>
        <dbReference type="SAM" id="Phobius"/>
    </source>
</evidence>
<organism evidence="2 3">
    <name type="scientific">Brucella grignonensis</name>
    <dbReference type="NCBI Taxonomy" id="94627"/>
    <lineage>
        <taxon>Bacteria</taxon>
        <taxon>Pseudomonadati</taxon>
        <taxon>Pseudomonadota</taxon>
        <taxon>Alphaproteobacteria</taxon>
        <taxon>Hyphomicrobiales</taxon>
        <taxon>Brucellaceae</taxon>
        <taxon>Brucella/Ochrobactrum group</taxon>
        <taxon>Brucella</taxon>
    </lineage>
</organism>
<name>A0A256EYQ5_9HYPH</name>
<dbReference type="Proteomes" id="UP000216478">
    <property type="component" value="Unassembled WGS sequence"/>
</dbReference>
<dbReference type="EMBL" id="NNRL01000169">
    <property type="protein sequence ID" value="OYR07600.1"/>
    <property type="molecule type" value="Genomic_DNA"/>
</dbReference>
<proteinExistence type="predicted"/>
<reference evidence="2 3" key="1">
    <citation type="submission" date="2017-07" db="EMBL/GenBank/DDBJ databases">
        <title>Phylogenetic study on the rhizospheric bacterium Ochrobactrum sp. A44.</title>
        <authorList>
            <person name="Krzyzanowska D.M."/>
            <person name="Ossowicki A."/>
            <person name="Rajewska M."/>
            <person name="Maciag T."/>
            <person name="Kaczynski Z."/>
            <person name="Czerwicka M."/>
            <person name="Jafra S."/>
        </authorList>
    </citation>
    <scope>NUCLEOTIDE SEQUENCE [LARGE SCALE GENOMIC DNA]</scope>
    <source>
        <strain evidence="2 3">OgA9a</strain>
    </source>
</reference>
<keyword evidence="1" id="KW-0812">Transmembrane</keyword>
<evidence type="ECO:0000313" key="3">
    <source>
        <dbReference type="Proteomes" id="UP000216478"/>
    </source>
</evidence>
<keyword evidence="1" id="KW-0472">Membrane</keyword>
<accession>A0A256EYQ5</accession>
<gene>
    <name evidence="2" type="ORF">CEV33_3667</name>
</gene>
<protein>
    <submittedName>
        <fullName evidence="2">Uncharacterized protein</fullName>
    </submittedName>
</protein>
<dbReference type="AlphaFoldDB" id="A0A256EYQ5"/>
<comment type="caution">
    <text evidence="2">The sequence shown here is derived from an EMBL/GenBank/DDBJ whole genome shotgun (WGS) entry which is preliminary data.</text>
</comment>
<sequence>MALKPPYRQTSPQLYQKEFSTFDPTQCDIAWLDAIMAFKTSMQCDWLKLIGARCNKAALLLFVGFWIFDPL</sequence>
<keyword evidence="3" id="KW-1185">Reference proteome</keyword>
<evidence type="ECO:0000313" key="2">
    <source>
        <dbReference type="EMBL" id="OYR07600.1"/>
    </source>
</evidence>
<keyword evidence="1" id="KW-1133">Transmembrane helix</keyword>
<feature type="transmembrane region" description="Helical" evidence="1">
    <location>
        <begin position="46"/>
        <end position="68"/>
    </location>
</feature>